<dbReference type="AlphaFoldDB" id="A0A1Z3U591"/>
<dbReference type="Proteomes" id="UP000197050">
    <property type="component" value="Chromosome"/>
</dbReference>
<dbReference type="EMBL" id="CP022048">
    <property type="protein sequence ID" value="ASE38457.1"/>
    <property type="molecule type" value="Genomic_DNA"/>
</dbReference>
<dbReference type="KEGG" id="bvc:CEP68_02460"/>
<evidence type="ECO:0000259" key="1">
    <source>
        <dbReference type="SMART" id="SM00507"/>
    </source>
</evidence>
<proteinExistence type="predicted"/>
<protein>
    <recommendedName>
        <fullName evidence="1">HNH nuclease domain-containing protein</fullName>
    </recommendedName>
</protein>
<dbReference type="InterPro" id="IPR052892">
    <property type="entry name" value="NA-targeting_endonuclease"/>
</dbReference>
<sequence>MSIALMENRPFSYRENSRRAGQLRDRVYARSGDKCVYCDRSLVDIGCIYSDPLRSIDHDIPTSRGGDDSESNLVACCMACNSQKRNLTGSEYRVWREARKT</sequence>
<dbReference type="PANTHER" id="PTHR33877:SF1">
    <property type="entry name" value="TYPE IV METHYL-DIRECTED RESTRICTION ENZYME ECOKMCRA"/>
    <property type="match status" value="1"/>
</dbReference>
<accession>A0A1Z3U591</accession>
<organism evidence="2 3">
    <name type="scientific">Brevundimonas vesicularis</name>
    <name type="common">Pseudomonas vesicularis</name>
    <dbReference type="NCBI Taxonomy" id="41276"/>
    <lineage>
        <taxon>Bacteria</taxon>
        <taxon>Pseudomonadati</taxon>
        <taxon>Pseudomonadota</taxon>
        <taxon>Alphaproteobacteria</taxon>
        <taxon>Caulobacterales</taxon>
        <taxon>Caulobacteraceae</taxon>
        <taxon>Brevundimonas</taxon>
    </lineage>
</organism>
<dbReference type="Pfam" id="PF13395">
    <property type="entry name" value="HNH_4"/>
    <property type="match status" value="1"/>
</dbReference>
<reference evidence="3" key="1">
    <citation type="submission" date="2017-06" db="EMBL/GenBank/DDBJ databases">
        <title>FDA dAtabase for Regulatory Grade micrObial Sequences (FDA-ARGOS): Supporting development and validation of Infectious Disease Dx tests.</title>
        <authorList>
            <person name="Minogue T."/>
            <person name="Wolcott M."/>
            <person name="Wasieloski L."/>
            <person name="Aguilar W."/>
            <person name="Moore D."/>
            <person name="Tallon L."/>
            <person name="Sadzewicz L."/>
            <person name="Sengamalay N."/>
            <person name="Ott S."/>
            <person name="Godinez A."/>
            <person name="Nagaraj S."/>
            <person name="Nadendla S."/>
            <person name="Geyer C."/>
            <person name="Sichtig H."/>
        </authorList>
    </citation>
    <scope>NUCLEOTIDE SEQUENCE [LARGE SCALE GENOMIC DNA]</scope>
    <source>
        <strain evidence="3">FDAARGOS_289</strain>
    </source>
</reference>
<dbReference type="InterPro" id="IPR003615">
    <property type="entry name" value="HNH_nuc"/>
</dbReference>
<feature type="domain" description="HNH nuclease" evidence="1">
    <location>
        <begin position="22"/>
        <end position="82"/>
    </location>
</feature>
<dbReference type="SMART" id="SM00507">
    <property type="entry name" value="HNHc"/>
    <property type="match status" value="1"/>
</dbReference>
<name>A0A1Z3U591_BREVE</name>
<evidence type="ECO:0000313" key="3">
    <source>
        <dbReference type="Proteomes" id="UP000197050"/>
    </source>
</evidence>
<gene>
    <name evidence="2" type="ORF">CEP68_02460</name>
</gene>
<evidence type="ECO:0000313" key="2">
    <source>
        <dbReference type="EMBL" id="ASE38457.1"/>
    </source>
</evidence>
<dbReference type="PANTHER" id="PTHR33877">
    <property type="entry name" value="SLL1193 PROTEIN"/>
    <property type="match status" value="1"/>
</dbReference>
<dbReference type="Gene3D" id="1.10.30.50">
    <property type="match status" value="1"/>
</dbReference>